<feature type="region of interest" description="Disordered" evidence="1">
    <location>
        <begin position="121"/>
        <end position="172"/>
    </location>
</feature>
<accession>A0A7N2KQU6</accession>
<reference evidence="2" key="2">
    <citation type="submission" date="2021-01" db="UniProtKB">
        <authorList>
            <consortium name="EnsemblPlants"/>
        </authorList>
    </citation>
    <scope>IDENTIFICATION</scope>
</reference>
<keyword evidence="3" id="KW-1185">Reference proteome</keyword>
<name>A0A7N2KQU6_QUELO</name>
<sequence length="186" mass="20699">MSYNDEYMLWFPPRTLRHITKETSYWDTLLKIMTKCEPRFKIYTNSISALKAVEEIGRQSSQHHTSSWHPTSSQRYTPVPTFGRHHTSVNDYTMGEASQTANEICLDTGYDMGSMANDDAGPSNTFAHGDISRSPSTSFTASPLPTTRTSPPPTTGTASTDGEISQGTSEEKEIGMIFDGQLAWME</sequence>
<evidence type="ECO:0000256" key="1">
    <source>
        <dbReference type="SAM" id="MobiDB-lite"/>
    </source>
</evidence>
<proteinExistence type="predicted"/>
<dbReference type="EMBL" id="LRBV02000001">
    <property type="status" value="NOT_ANNOTATED_CDS"/>
    <property type="molecule type" value="Genomic_DNA"/>
</dbReference>
<dbReference type="Proteomes" id="UP000594261">
    <property type="component" value="Chromosome 1"/>
</dbReference>
<dbReference type="Gramene" id="QL01p051140:mrna">
    <property type="protein sequence ID" value="QL01p051140:mrna"/>
    <property type="gene ID" value="QL01p051140"/>
</dbReference>
<evidence type="ECO:0000313" key="2">
    <source>
        <dbReference type="EnsemblPlants" id="QL01p051140:mrna"/>
    </source>
</evidence>
<dbReference type="InParanoid" id="A0A7N2KQU6"/>
<protein>
    <submittedName>
        <fullName evidence="2">Uncharacterized protein</fullName>
    </submittedName>
</protein>
<reference evidence="2 3" key="1">
    <citation type="journal article" date="2016" name="G3 (Bethesda)">
        <title>First Draft Assembly and Annotation of the Genome of a California Endemic Oak Quercus lobata Nee (Fagaceae).</title>
        <authorList>
            <person name="Sork V.L."/>
            <person name="Fitz-Gibbon S.T."/>
            <person name="Puiu D."/>
            <person name="Crepeau M."/>
            <person name="Gugger P.F."/>
            <person name="Sherman R."/>
            <person name="Stevens K."/>
            <person name="Langley C.H."/>
            <person name="Pellegrini M."/>
            <person name="Salzberg S.L."/>
        </authorList>
    </citation>
    <scope>NUCLEOTIDE SEQUENCE [LARGE SCALE GENOMIC DNA]</scope>
    <source>
        <strain evidence="2 3">cv. SW786</strain>
    </source>
</reference>
<evidence type="ECO:0000313" key="3">
    <source>
        <dbReference type="Proteomes" id="UP000594261"/>
    </source>
</evidence>
<dbReference type="AlphaFoldDB" id="A0A7N2KQU6"/>
<organism evidence="2 3">
    <name type="scientific">Quercus lobata</name>
    <name type="common">Valley oak</name>
    <dbReference type="NCBI Taxonomy" id="97700"/>
    <lineage>
        <taxon>Eukaryota</taxon>
        <taxon>Viridiplantae</taxon>
        <taxon>Streptophyta</taxon>
        <taxon>Embryophyta</taxon>
        <taxon>Tracheophyta</taxon>
        <taxon>Spermatophyta</taxon>
        <taxon>Magnoliopsida</taxon>
        <taxon>eudicotyledons</taxon>
        <taxon>Gunneridae</taxon>
        <taxon>Pentapetalae</taxon>
        <taxon>rosids</taxon>
        <taxon>fabids</taxon>
        <taxon>Fagales</taxon>
        <taxon>Fagaceae</taxon>
        <taxon>Quercus</taxon>
    </lineage>
</organism>
<feature type="compositionally biased region" description="Low complexity" evidence="1">
    <location>
        <begin position="140"/>
        <end position="160"/>
    </location>
</feature>
<dbReference type="EnsemblPlants" id="QL01p051140:mrna">
    <property type="protein sequence ID" value="QL01p051140:mrna"/>
    <property type="gene ID" value="QL01p051140"/>
</dbReference>